<dbReference type="Proteomes" id="UP000789831">
    <property type="component" value="Unassembled WGS sequence"/>
</dbReference>
<evidence type="ECO:0000313" key="4">
    <source>
        <dbReference type="Proteomes" id="UP000789831"/>
    </source>
</evidence>
<proteinExistence type="predicted"/>
<dbReference type="OrthoDB" id="1933281at2759"/>
<feature type="domain" description="Sfi1 spindle body" evidence="2">
    <location>
        <begin position="503"/>
        <end position="807"/>
    </location>
</feature>
<sequence length="1053" mass="125493">MQEGQSVSHMHTFQANFNNIKKANLNSNLPKLQKILSKDTSFHNNSPRSPTEPPEIYSIKDLEIISDIITFASHTSPNASPENTPFSFLSLFRAYDIVLRTRKIDPSTDKIYYKFLLKLCCEPGENWEEKFENVVRNLGLFAQVVKSYDQIIEPIGPPISNNFKSSENINKIPELSIKHPFLTRERCFQDLPINKKEKNLKSDTISQPQSRHPVKNTASVGPAKNEFLSIEKPAATYIHLSPPLPPPLGHSIEDGGTISKKNINKLLTDEDRASTIVTKQKPLNVAIASQDTKQKDAPLTPSFGKNPNFEERDVSITVNEAQITTISIQQQPKETISAQIIQTEAPESKPLANLDKLPSIPDQLENLRDCFQAWRRYTSILRKRRTHIIKQWQTASEHHKNRLMTKCTRQWRIVYTSQKEKIKIADNHYNRKLLKEVFDFWQVLLNARKSVVHYQKGKVDKYFRLWISRLSMVNETQQMVEERVDVDESTPDLLGAGLTNQENKKIMLQKSFKIWRTNFIYSLLKQSNEFELMERFFATQLALARKYSMLDANNEGNLTQAAFERWKDKYNNYVSLGEMAEDDYNVNLVKVSFLHWKRVLRRKKNTEIRADWKFREKYFVEWYSRTYQKWKGRHPRKLVAIKILQEWHRWAKERHKERMALETATIAKSDAIIQRKCFMYWIQRYQTLEIMESQGIARWESNTLSKSFAQLNLIWSKIQVNKQQASVFADYWILKRTFRRMREYHEHIQGLELQCNAQIKKTQCARARCVLRVWLVSLLRYQTRQEKVDIAYKRNMRQKYFNQWQCKMRSIRHRQVIIVAQSDKRNQAKYFQKWKKAYRKQIELIQKADAANDLRTKRSFFRFWKLRYAHSKKMGILAIDKYNTHIFHIAFNLWNKWKSKTISYEKLLQLAQEYYNRRLLTPSFSRWCQIWQVYEHDRATALSHYERRLFMGTWANMSARYHRILDDRWKMEANARLVRNVDFRRQRDAFIAWRIFVKRRKDLRLEFESIVQMLPERLTREYGISAVYLTLLLRISMMKWKEKKQKAQRSILL</sequence>
<dbReference type="InterPro" id="IPR013665">
    <property type="entry name" value="Sfi1_dom"/>
</dbReference>
<organism evidence="3 4">
    <name type="scientific">Ambispora gerdemannii</name>
    <dbReference type="NCBI Taxonomy" id="144530"/>
    <lineage>
        <taxon>Eukaryota</taxon>
        <taxon>Fungi</taxon>
        <taxon>Fungi incertae sedis</taxon>
        <taxon>Mucoromycota</taxon>
        <taxon>Glomeromycotina</taxon>
        <taxon>Glomeromycetes</taxon>
        <taxon>Archaeosporales</taxon>
        <taxon>Ambisporaceae</taxon>
        <taxon>Ambispora</taxon>
    </lineage>
</organism>
<evidence type="ECO:0000313" key="3">
    <source>
        <dbReference type="EMBL" id="CAG8544077.1"/>
    </source>
</evidence>
<reference evidence="3" key="1">
    <citation type="submission" date="2021-06" db="EMBL/GenBank/DDBJ databases">
        <authorList>
            <person name="Kallberg Y."/>
            <person name="Tangrot J."/>
            <person name="Rosling A."/>
        </authorList>
    </citation>
    <scope>NUCLEOTIDE SEQUENCE</scope>
    <source>
        <strain evidence="3">MT106</strain>
    </source>
</reference>
<protein>
    <submittedName>
        <fullName evidence="3">10934_t:CDS:1</fullName>
    </submittedName>
</protein>
<dbReference type="AlphaFoldDB" id="A0A9N9FMA4"/>
<feature type="region of interest" description="Disordered" evidence="1">
    <location>
        <begin position="200"/>
        <end position="219"/>
    </location>
</feature>
<evidence type="ECO:0000256" key="1">
    <source>
        <dbReference type="SAM" id="MobiDB-lite"/>
    </source>
</evidence>
<dbReference type="Pfam" id="PF08457">
    <property type="entry name" value="Sfi1"/>
    <property type="match status" value="1"/>
</dbReference>
<name>A0A9N9FMA4_9GLOM</name>
<gene>
    <name evidence="3" type="ORF">AGERDE_LOCUS6333</name>
</gene>
<evidence type="ECO:0000259" key="2">
    <source>
        <dbReference type="Pfam" id="PF08457"/>
    </source>
</evidence>
<comment type="caution">
    <text evidence="3">The sequence shown here is derived from an EMBL/GenBank/DDBJ whole genome shotgun (WGS) entry which is preliminary data.</text>
</comment>
<keyword evidence="4" id="KW-1185">Reference proteome</keyword>
<accession>A0A9N9FMA4</accession>
<dbReference type="EMBL" id="CAJVPL010000969">
    <property type="protein sequence ID" value="CAG8544077.1"/>
    <property type="molecule type" value="Genomic_DNA"/>
</dbReference>